<dbReference type="AlphaFoldDB" id="A0AAV2S0T8"/>
<dbReference type="EMBL" id="CAXKWB010038851">
    <property type="protein sequence ID" value="CAL4152456.1"/>
    <property type="molecule type" value="Genomic_DNA"/>
</dbReference>
<reference evidence="1 2" key="1">
    <citation type="submission" date="2024-05" db="EMBL/GenBank/DDBJ databases">
        <authorList>
            <person name="Wallberg A."/>
        </authorList>
    </citation>
    <scope>NUCLEOTIDE SEQUENCE [LARGE SCALE GENOMIC DNA]</scope>
</reference>
<name>A0AAV2S0T8_MEGNR</name>
<dbReference type="Proteomes" id="UP001497623">
    <property type="component" value="Unassembled WGS sequence"/>
</dbReference>
<evidence type="ECO:0000313" key="1">
    <source>
        <dbReference type="EMBL" id="CAL4152456.1"/>
    </source>
</evidence>
<gene>
    <name evidence="1" type="ORF">MNOR_LOCUS30957</name>
</gene>
<proteinExistence type="predicted"/>
<protein>
    <submittedName>
        <fullName evidence="1">Uncharacterized protein</fullName>
    </submittedName>
</protein>
<sequence>MPITQIRQAYYKEQECKVILCNTPIFGPVIKRWIVIFVWKSGYTITAEAKNKNGILIPILIPKLISNIDDWRIVKFIIVSSLSPTDVYNFATFDIEINGKLYDPPYHKEKKWAIKLFSKIAWKHEESINNSPGNCELYLYRRKICGKLAYHWVISFMWDNGYEATYEANNVGDILVPRWRRGGPEYSRQGEEEKPFSWTCQHVYRNLFCSPSDVNNMAYNIGINWKKYWLSHKNCQTWAKKLAQMFGINLPINDAIANHRKCHKFVAC</sequence>
<keyword evidence="2" id="KW-1185">Reference proteome</keyword>
<comment type="caution">
    <text evidence="1">The sequence shown here is derived from an EMBL/GenBank/DDBJ whole genome shotgun (WGS) entry which is preliminary data.</text>
</comment>
<accession>A0AAV2S0T8</accession>
<evidence type="ECO:0000313" key="2">
    <source>
        <dbReference type="Proteomes" id="UP001497623"/>
    </source>
</evidence>
<organism evidence="1 2">
    <name type="scientific">Meganyctiphanes norvegica</name>
    <name type="common">Northern krill</name>
    <name type="synonym">Thysanopoda norvegica</name>
    <dbReference type="NCBI Taxonomy" id="48144"/>
    <lineage>
        <taxon>Eukaryota</taxon>
        <taxon>Metazoa</taxon>
        <taxon>Ecdysozoa</taxon>
        <taxon>Arthropoda</taxon>
        <taxon>Crustacea</taxon>
        <taxon>Multicrustacea</taxon>
        <taxon>Malacostraca</taxon>
        <taxon>Eumalacostraca</taxon>
        <taxon>Eucarida</taxon>
        <taxon>Euphausiacea</taxon>
        <taxon>Euphausiidae</taxon>
        <taxon>Meganyctiphanes</taxon>
    </lineage>
</organism>